<dbReference type="Proteomes" id="UP000501812">
    <property type="component" value="Chromosome"/>
</dbReference>
<name>A0A858REQ6_9BACT</name>
<organism evidence="1 2">
    <name type="scientific">Luteolibacter luteus</name>
    <dbReference type="NCBI Taxonomy" id="2728835"/>
    <lineage>
        <taxon>Bacteria</taxon>
        <taxon>Pseudomonadati</taxon>
        <taxon>Verrucomicrobiota</taxon>
        <taxon>Verrucomicrobiia</taxon>
        <taxon>Verrucomicrobiales</taxon>
        <taxon>Verrucomicrobiaceae</taxon>
        <taxon>Luteolibacter</taxon>
    </lineage>
</organism>
<dbReference type="KEGG" id="luo:HHL09_02210"/>
<accession>A0A858REQ6</accession>
<proteinExistence type="predicted"/>
<reference evidence="1 2" key="1">
    <citation type="submission" date="2020-04" db="EMBL/GenBank/DDBJ databases">
        <title>Luteolibacter sp. G-1-1-1 isolated from soil.</title>
        <authorList>
            <person name="Dahal R.H."/>
        </authorList>
    </citation>
    <scope>NUCLEOTIDE SEQUENCE [LARGE SCALE GENOMIC DNA]</scope>
    <source>
        <strain evidence="1 2">G-1-1-1</strain>
    </source>
</reference>
<sequence>MPSPAFQSEFDTWLDRALDEASGRDDVVAFSFNLGEPWSIEVVGCGSYDESDEDWATDEIFRPETDALELPEVEAGDDWQSVLEFAKALVGSYLSRPSTGSSTLKNASAVAVGFVDGEIHKLWP</sequence>
<dbReference type="RefSeq" id="WP_169452864.1">
    <property type="nucleotide sequence ID" value="NZ_CP051774.1"/>
</dbReference>
<evidence type="ECO:0000313" key="2">
    <source>
        <dbReference type="Proteomes" id="UP000501812"/>
    </source>
</evidence>
<keyword evidence="2" id="KW-1185">Reference proteome</keyword>
<gene>
    <name evidence="1" type="ORF">HHL09_02210</name>
</gene>
<evidence type="ECO:0000313" key="1">
    <source>
        <dbReference type="EMBL" id="QJE94643.1"/>
    </source>
</evidence>
<dbReference type="EMBL" id="CP051774">
    <property type="protein sequence ID" value="QJE94643.1"/>
    <property type="molecule type" value="Genomic_DNA"/>
</dbReference>
<protein>
    <submittedName>
        <fullName evidence="1">Uncharacterized protein</fullName>
    </submittedName>
</protein>
<dbReference type="AlphaFoldDB" id="A0A858REQ6"/>